<evidence type="ECO:0000256" key="1">
    <source>
        <dbReference type="SAM" id="MobiDB-lite"/>
    </source>
</evidence>
<proteinExistence type="predicted"/>
<organism evidence="2 3">
    <name type="scientific">Thlaspi arvense</name>
    <name type="common">Field penny-cress</name>
    <dbReference type="NCBI Taxonomy" id="13288"/>
    <lineage>
        <taxon>Eukaryota</taxon>
        <taxon>Viridiplantae</taxon>
        <taxon>Streptophyta</taxon>
        <taxon>Embryophyta</taxon>
        <taxon>Tracheophyta</taxon>
        <taxon>Spermatophyta</taxon>
        <taxon>Magnoliopsida</taxon>
        <taxon>eudicotyledons</taxon>
        <taxon>Gunneridae</taxon>
        <taxon>Pentapetalae</taxon>
        <taxon>rosids</taxon>
        <taxon>malvids</taxon>
        <taxon>Brassicales</taxon>
        <taxon>Brassicaceae</taxon>
        <taxon>Thlaspideae</taxon>
        <taxon>Thlaspi</taxon>
    </lineage>
</organism>
<dbReference type="Proteomes" id="UP000836841">
    <property type="component" value="Chromosome 2"/>
</dbReference>
<name>A0AAU9RNU7_THLAR</name>
<accession>A0AAU9RNU7</accession>
<protein>
    <submittedName>
        <fullName evidence="2">Uncharacterized protein</fullName>
    </submittedName>
</protein>
<dbReference type="EMBL" id="OU466858">
    <property type="protein sequence ID" value="CAH2046510.1"/>
    <property type="molecule type" value="Genomic_DNA"/>
</dbReference>
<evidence type="ECO:0000313" key="3">
    <source>
        <dbReference type="Proteomes" id="UP000836841"/>
    </source>
</evidence>
<gene>
    <name evidence="2" type="ORF">TAV2_LOCUS6596</name>
</gene>
<dbReference type="AlphaFoldDB" id="A0AAU9RNU7"/>
<evidence type="ECO:0000313" key="2">
    <source>
        <dbReference type="EMBL" id="CAH2046510.1"/>
    </source>
</evidence>
<feature type="region of interest" description="Disordered" evidence="1">
    <location>
        <begin position="82"/>
        <end position="120"/>
    </location>
</feature>
<sequence length="192" mass="21006">MGWRCSCGTFWILKTASHSSQKSLSASGDLICTAPSSAISDSIAVTSCPTDSSMYTTSAAITRLCLSAGMTGAMSVSTISVRPTIPATPHPVPSSTARRRRKSRSSAYGFGDDDDESTVDHRSANLERIREQGQTEVPTCIEPLSCWIESRVPFTVRSITGESVNFISMRNSFLKLSLRDSFCFLYYHQIRI</sequence>
<keyword evidence="3" id="KW-1185">Reference proteome</keyword>
<reference evidence="2 3" key="1">
    <citation type="submission" date="2022-03" db="EMBL/GenBank/DDBJ databases">
        <authorList>
            <person name="Nunn A."/>
            <person name="Chopra R."/>
            <person name="Nunn A."/>
            <person name="Contreras Garrido A."/>
        </authorList>
    </citation>
    <scope>NUCLEOTIDE SEQUENCE [LARGE SCALE GENOMIC DNA]</scope>
</reference>